<dbReference type="Proteomes" id="UP000648239">
    <property type="component" value="Unassembled WGS sequence"/>
</dbReference>
<name>A0A8J6Y2R6_9BACT</name>
<feature type="transmembrane region" description="Helical" evidence="1">
    <location>
        <begin position="339"/>
        <end position="361"/>
    </location>
</feature>
<evidence type="ECO:0000259" key="2">
    <source>
        <dbReference type="Pfam" id="PF02517"/>
    </source>
</evidence>
<dbReference type="PANTHER" id="PTHR43592:SF15">
    <property type="entry name" value="CAAX AMINO TERMINAL PROTEASE FAMILY PROTEIN"/>
    <property type="match status" value="1"/>
</dbReference>
<gene>
    <name evidence="3" type="ORF">IFK94_08335</name>
</gene>
<evidence type="ECO:0000256" key="1">
    <source>
        <dbReference type="SAM" id="Phobius"/>
    </source>
</evidence>
<feature type="transmembrane region" description="Helical" evidence="1">
    <location>
        <begin position="381"/>
        <end position="398"/>
    </location>
</feature>
<keyword evidence="3" id="KW-0645">Protease</keyword>
<dbReference type="EMBL" id="JACXWD010000023">
    <property type="protein sequence ID" value="MBD3868119.1"/>
    <property type="molecule type" value="Genomic_DNA"/>
</dbReference>
<dbReference type="GO" id="GO:0004175">
    <property type="term" value="F:endopeptidase activity"/>
    <property type="evidence" value="ECO:0007669"/>
    <property type="project" value="UniProtKB-ARBA"/>
</dbReference>
<feature type="transmembrane region" description="Helical" evidence="1">
    <location>
        <begin position="404"/>
        <end position="419"/>
    </location>
</feature>
<protein>
    <submittedName>
        <fullName evidence="3">CPBP family intramembrane metalloprotease</fullName>
    </submittedName>
</protein>
<feature type="domain" description="CAAX prenyl protease 2/Lysostaphin resistance protein A-like" evidence="2">
    <location>
        <begin position="352"/>
        <end position="438"/>
    </location>
</feature>
<dbReference type="GO" id="GO:0080120">
    <property type="term" value="P:CAAX-box protein maturation"/>
    <property type="evidence" value="ECO:0007669"/>
    <property type="project" value="UniProtKB-ARBA"/>
</dbReference>
<comment type="caution">
    <text evidence="3">The sequence shown here is derived from an EMBL/GenBank/DDBJ whole genome shotgun (WGS) entry which is preliminary data.</text>
</comment>
<organism evidence="3 4">
    <name type="scientific">Candidatus Polarisedimenticola svalbardensis</name>
    <dbReference type="NCBI Taxonomy" id="2886004"/>
    <lineage>
        <taxon>Bacteria</taxon>
        <taxon>Pseudomonadati</taxon>
        <taxon>Acidobacteriota</taxon>
        <taxon>Candidatus Polarisedimenticolia</taxon>
        <taxon>Candidatus Polarisedimenticolales</taxon>
        <taxon>Candidatus Polarisedimenticolaceae</taxon>
        <taxon>Candidatus Polarisedimenticola</taxon>
    </lineage>
</organism>
<feature type="transmembrane region" description="Helical" evidence="1">
    <location>
        <begin position="426"/>
        <end position="448"/>
    </location>
</feature>
<accession>A0A8J6Y2R6</accession>
<evidence type="ECO:0000313" key="3">
    <source>
        <dbReference type="EMBL" id="MBD3868119.1"/>
    </source>
</evidence>
<dbReference type="AlphaFoldDB" id="A0A8J6Y2R6"/>
<keyword evidence="1" id="KW-0812">Transmembrane</keyword>
<reference evidence="3 4" key="1">
    <citation type="submission" date="2020-08" db="EMBL/GenBank/DDBJ databases">
        <title>Acidobacteriota in marine sediments use diverse sulfur dissimilation pathways.</title>
        <authorList>
            <person name="Wasmund K."/>
        </authorList>
    </citation>
    <scope>NUCLEOTIDE SEQUENCE [LARGE SCALE GENOMIC DNA]</scope>
    <source>
        <strain evidence="3">MAG AM4</strain>
    </source>
</reference>
<keyword evidence="3" id="KW-0378">Hydrolase</keyword>
<dbReference type="Pfam" id="PF02517">
    <property type="entry name" value="Rce1-like"/>
    <property type="match status" value="1"/>
</dbReference>
<feature type="transmembrane region" description="Helical" evidence="1">
    <location>
        <begin position="249"/>
        <end position="271"/>
    </location>
</feature>
<evidence type="ECO:0000313" key="4">
    <source>
        <dbReference type="Proteomes" id="UP000648239"/>
    </source>
</evidence>
<dbReference type="InterPro" id="IPR003675">
    <property type="entry name" value="Rce1/LyrA-like_dom"/>
</dbReference>
<dbReference type="GO" id="GO:0008237">
    <property type="term" value="F:metallopeptidase activity"/>
    <property type="evidence" value="ECO:0007669"/>
    <property type="project" value="UniProtKB-KW"/>
</dbReference>
<sequence length="449" mass="47866">MSLNRRTVCWILILAAVAAIVFGHARLNEAASDQDDTAALVILTLQGKILAAAETLAAGTLRKELPAIENTAATPGLARAVAVLYGLMDGDDLPFGREKADELLERHGSELTDPDQQRLHRLVAAAIDDPSMLEAGDRELLQAELGWFGEMILSRDLPQDAAERQGPRNSALLVLAGMVLLMTLAGLGTLVGCGLLLLAVIQKGDGRLQPRLGKPQHEGSIYLEAFTVYIGLFFLLEILPALLGLTRPWLSYGGLVVLSLTGLLWPVIRGLPRETAFRDMGLYRGGGFMKEIGAGLAGYVAVLPVVAIGFALTLAIVVLSQKLFPPPPGESPDLISHPVVVWIAHGGTGARIAVLLLASGFAPFFEEALFRGALFRDLRRFRGPVLSAVIMGVLFAAIHPQGLAMVPALAGLAVGFALIREWRGSLIAPMAAHAMHNGVLVAFMWLAFS</sequence>
<feature type="transmembrane region" description="Helical" evidence="1">
    <location>
        <begin position="172"/>
        <end position="200"/>
    </location>
</feature>
<proteinExistence type="predicted"/>
<dbReference type="PANTHER" id="PTHR43592">
    <property type="entry name" value="CAAX AMINO TERMINAL PROTEASE"/>
    <property type="match status" value="1"/>
</dbReference>
<keyword evidence="3" id="KW-0482">Metalloprotease</keyword>
<feature type="transmembrane region" description="Helical" evidence="1">
    <location>
        <begin position="292"/>
        <end position="319"/>
    </location>
</feature>
<feature type="transmembrane region" description="Helical" evidence="1">
    <location>
        <begin position="221"/>
        <end position="243"/>
    </location>
</feature>
<keyword evidence="1" id="KW-1133">Transmembrane helix</keyword>
<keyword evidence="1" id="KW-0472">Membrane</keyword>